<proteinExistence type="predicted"/>
<reference evidence="2" key="1">
    <citation type="submission" date="2016-06" db="EMBL/GenBank/DDBJ databases">
        <authorList>
            <person name="Varghese N."/>
            <person name="Submissions Spin"/>
        </authorList>
    </citation>
    <scope>NUCLEOTIDE SEQUENCE [LARGE SCALE GENOMIC DNA]</scope>
    <source>
        <strain evidence="2">DSM 43819</strain>
    </source>
</reference>
<dbReference type="OrthoDB" id="9148135at2"/>
<keyword evidence="2" id="KW-1185">Reference proteome</keyword>
<evidence type="ECO:0000313" key="1">
    <source>
        <dbReference type="EMBL" id="SCG65331.1"/>
    </source>
</evidence>
<dbReference type="RefSeq" id="WP_089013625.1">
    <property type="nucleotide sequence ID" value="NZ_LT607754.1"/>
</dbReference>
<dbReference type="Pfam" id="PF06224">
    <property type="entry name" value="AlkZ-like"/>
    <property type="match status" value="1"/>
</dbReference>
<gene>
    <name evidence="1" type="ORF">GA0070613_3976</name>
</gene>
<keyword evidence="1" id="KW-0238">DNA-binding</keyword>
<dbReference type="GO" id="GO:0003677">
    <property type="term" value="F:DNA binding"/>
    <property type="evidence" value="ECO:0007669"/>
    <property type="project" value="UniProtKB-KW"/>
</dbReference>
<evidence type="ECO:0000313" key="2">
    <source>
        <dbReference type="Proteomes" id="UP000198221"/>
    </source>
</evidence>
<name>A0A1C5J4W6_9ACTN</name>
<dbReference type="Proteomes" id="UP000198221">
    <property type="component" value="Chromosome I"/>
</dbReference>
<protein>
    <submittedName>
        <fullName evidence="1">Winged helix DNA-binding domain-containing protein</fullName>
    </submittedName>
</protein>
<dbReference type="EMBL" id="LT607754">
    <property type="protein sequence ID" value="SCG65331.1"/>
    <property type="molecule type" value="Genomic_DNA"/>
</dbReference>
<dbReference type="AlphaFoldDB" id="A0A1C5J4W6"/>
<dbReference type="PANTHER" id="PTHR38479:SF2">
    <property type="entry name" value="WINGED HELIX DNA-BINDING DOMAIN-CONTAINING PROTEIN"/>
    <property type="match status" value="1"/>
</dbReference>
<organism evidence="1 2">
    <name type="scientific">Micromonospora inositola</name>
    <dbReference type="NCBI Taxonomy" id="47865"/>
    <lineage>
        <taxon>Bacteria</taxon>
        <taxon>Bacillati</taxon>
        <taxon>Actinomycetota</taxon>
        <taxon>Actinomycetes</taxon>
        <taxon>Micromonosporales</taxon>
        <taxon>Micromonosporaceae</taxon>
        <taxon>Micromonospora</taxon>
    </lineage>
</organism>
<dbReference type="InterPro" id="IPR009351">
    <property type="entry name" value="AlkZ-like"/>
</dbReference>
<sequence length="367" mass="39312">MDVRLTGAEALALRMTSLLLRPHPSAKPADVAGVVEWFGAMQAQDAASGMWSLGVRLQGWSLTDVRAALERREALRTWPMRGTVHLVPPRDARWMLAVTGVRALAGAAARRATLGLTEAEADRAADVLGAALVGGGRLTRAQCLATLTAAGIDTSGQRGYHLLWYASQRGVTCIAPHVGTEQTFALLDEWAPDPHRPERDEALGILALRYFRGHGPTTRQDFAGWTGLTAADARRGIAVAGDALATVRVDDAEAIVDAALLDAPRAPVDDLHVLPGFDEYLLGFKDRALMLDRAHLPAVVPGGNGVFQATVVRGGRVVGTWKRTIGKTRVTVTVQPLTPLAGATRARVEEALNGYARFLDLPLRLAW</sequence>
<dbReference type="PANTHER" id="PTHR38479">
    <property type="entry name" value="LMO0824 PROTEIN"/>
    <property type="match status" value="1"/>
</dbReference>
<accession>A0A1C5J4W6</accession>